<gene>
    <name evidence="2" type="primary">rsfS</name>
    <name evidence="3" type="ORF">BKE30_02820</name>
</gene>
<dbReference type="AlphaFoldDB" id="A0A1S8CZF1"/>
<dbReference type="GO" id="GO:0043023">
    <property type="term" value="F:ribosomal large subunit binding"/>
    <property type="evidence" value="ECO:0007669"/>
    <property type="project" value="TreeGrafter"/>
</dbReference>
<dbReference type="Pfam" id="PF02410">
    <property type="entry name" value="RsfS"/>
    <property type="match status" value="1"/>
</dbReference>
<dbReference type="EMBL" id="MLCN01000007">
    <property type="protein sequence ID" value="ONG41851.1"/>
    <property type="molecule type" value="Genomic_DNA"/>
</dbReference>
<dbReference type="OrthoDB" id="9793681at2"/>
<organism evidence="3 4">
    <name type="scientific">Alkanindiges hydrocarboniclasticus</name>
    <dbReference type="NCBI Taxonomy" id="1907941"/>
    <lineage>
        <taxon>Bacteria</taxon>
        <taxon>Pseudomonadati</taxon>
        <taxon>Pseudomonadota</taxon>
        <taxon>Gammaproteobacteria</taxon>
        <taxon>Moraxellales</taxon>
        <taxon>Moraxellaceae</taxon>
        <taxon>Alkanindiges</taxon>
    </lineage>
</organism>
<evidence type="ECO:0000313" key="4">
    <source>
        <dbReference type="Proteomes" id="UP000192132"/>
    </source>
</evidence>
<evidence type="ECO:0000313" key="3">
    <source>
        <dbReference type="EMBL" id="ONG41851.1"/>
    </source>
</evidence>
<evidence type="ECO:0000256" key="1">
    <source>
        <dbReference type="ARBA" id="ARBA00010574"/>
    </source>
</evidence>
<comment type="similarity">
    <text evidence="1 2">Belongs to the Iojap/RsfS family.</text>
</comment>
<accession>A0A1S8CZF1</accession>
<dbReference type="InterPro" id="IPR004394">
    <property type="entry name" value="Iojap/RsfS/C7orf30"/>
</dbReference>
<dbReference type="GO" id="GO:0005737">
    <property type="term" value="C:cytoplasm"/>
    <property type="evidence" value="ECO:0007669"/>
    <property type="project" value="UniProtKB-SubCell"/>
</dbReference>
<protein>
    <recommendedName>
        <fullName evidence="2">Ribosomal silencing factor RsfS</fullName>
    </recommendedName>
</protein>
<dbReference type="Proteomes" id="UP000192132">
    <property type="component" value="Unassembled WGS sequence"/>
</dbReference>
<evidence type="ECO:0000256" key="2">
    <source>
        <dbReference type="HAMAP-Rule" id="MF_01477"/>
    </source>
</evidence>
<keyword evidence="2" id="KW-0678">Repressor</keyword>
<name>A0A1S8CZF1_9GAMM</name>
<sequence length="152" mass="16628">MNIEPSRGQSSKSDKTFATNGVITNSAVSKANQTDKNAQECLEIVRFALNDVKAQNIVELDVTGLTNISDMVVIASGTSTRHVKALADNVAEEAKKQGYRPVGVEGERDAEWILIDLGFVVVHVMLPTARKFYDLESLWRPVEQQAAGIIAR</sequence>
<dbReference type="Gene3D" id="3.30.460.10">
    <property type="entry name" value="Beta Polymerase, domain 2"/>
    <property type="match status" value="1"/>
</dbReference>
<dbReference type="PANTHER" id="PTHR21043">
    <property type="entry name" value="IOJAP SUPERFAMILY ORTHOLOG"/>
    <property type="match status" value="1"/>
</dbReference>
<dbReference type="STRING" id="1907941.BKE30_02820"/>
<dbReference type="SUPFAM" id="SSF81301">
    <property type="entry name" value="Nucleotidyltransferase"/>
    <property type="match status" value="1"/>
</dbReference>
<comment type="subcellular location">
    <subcellularLocation>
        <location evidence="2">Cytoplasm</location>
    </subcellularLocation>
</comment>
<comment type="subunit">
    <text evidence="2">Interacts with ribosomal protein uL14 (rplN).</text>
</comment>
<dbReference type="GO" id="GO:0042256">
    <property type="term" value="P:cytosolic ribosome assembly"/>
    <property type="evidence" value="ECO:0007669"/>
    <property type="project" value="UniProtKB-UniRule"/>
</dbReference>
<dbReference type="NCBIfam" id="TIGR00090">
    <property type="entry name" value="rsfS_iojap_ybeB"/>
    <property type="match status" value="1"/>
</dbReference>
<reference evidence="3 4" key="1">
    <citation type="submission" date="2016-10" db="EMBL/GenBank/DDBJ databases">
        <title>Draft Genome sequence of Alkanindiges sp. strain H1.</title>
        <authorList>
            <person name="Subhash Y."/>
            <person name="Lee S."/>
        </authorList>
    </citation>
    <scope>NUCLEOTIDE SEQUENCE [LARGE SCALE GENOMIC DNA]</scope>
    <source>
        <strain evidence="3 4">H1</strain>
    </source>
</reference>
<dbReference type="GO" id="GO:0090071">
    <property type="term" value="P:negative regulation of ribosome biogenesis"/>
    <property type="evidence" value="ECO:0007669"/>
    <property type="project" value="UniProtKB-UniRule"/>
</dbReference>
<proteinExistence type="inferred from homology"/>
<keyword evidence="2" id="KW-0963">Cytoplasm</keyword>
<comment type="function">
    <text evidence="2">Functions as a ribosomal silencing factor. Interacts with ribosomal protein uL14 (rplN), blocking formation of intersubunit bridge B8. Prevents association of the 30S and 50S ribosomal subunits and the formation of functional ribosomes, thus repressing translation.</text>
</comment>
<keyword evidence="2" id="KW-0810">Translation regulation</keyword>
<comment type="caution">
    <text evidence="3">The sequence shown here is derived from an EMBL/GenBank/DDBJ whole genome shotgun (WGS) entry which is preliminary data.</text>
</comment>
<dbReference type="InterPro" id="IPR043519">
    <property type="entry name" value="NT_sf"/>
</dbReference>
<dbReference type="HAMAP" id="MF_01477">
    <property type="entry name" value="Iojap_RsfS"/>
    <property type="match status" value="1"/>
</dbReference>
<dbReference type="PANTHER" id="PTHR21043:SF0">
    <property type="entry name" value="MITOCHONDRIAL ASSEMBLY OF RIBOSOMAL LARGE SUBUNIT PROTEIN 1"/>
    <property type="match status" value="1"/>
</dbReference>
<dbReference type="RefSeq" id="WP_076877208.1">
    <property type="nucleotide sequence ID" value="NZ_MLCN01000007.1"/>
</dbReference>
<dbReference type="GO" id="GO:0017148">
    <property type="term" value="P:negative regulation of translation"/>
    <property type="evidence" value="ECO:0007669"/>
    <property type="project" value="UniProtKB-UniRule"/>
</dbReference>
<keyword evidence="4" id="KW-1185">Reference proteome</keyword>